<proteinExistence type="predicted"/>
<dbReference type="Proteomes" id="UP000267516">
    <property type="component" value="Segment"/>
</dbReference>
<organism evidence="1">
    <name type="scientific">White spot syndrome virus</name>
    <dbReference type="NCBI Taxonomy" id="342409"/>
    <lineage>
        <taxon>Viruses</taxon>
        <taxon>Viruses incertae sedis</taxon>
        <taxon>Naldaviricetes</taxon>
        <taxon>Nimaviridae</taxon>
        <taxon>Whispovirus</taxon>
    </lineage>
</organism>
<accession>A0A2D3I5S8</accession>
<sequence length="90" mass="9783">MKFPPETICLASAIIWVSLLASPNDVKSEGEISVRSFISLFLLSVIASSCLANKSVSPKRVDGSLTRVAFDVVVRASKIIFKLLSWVRAT</sequence>
<name>A0A2D3I5S8_9VIRU</name>
<dbReference type="EMBL" id="MF768985">
    <property type="protein sequence ID" value="ATU83735.1"/>
    <property type="molecule type" value="Genomic_DNA"/>
</dbReference>
<protein>
    <submittedName>
        <fullName evidence="1">ORF948</fullName>
    </submittedName>
</protein>
<reference evidence="1" key="1">
    <citation type="journal article" date="2018" name="Aquaculture">
        <title>Complete genome sequence of a white spot syndrome virus associated with a disease incursion in Australia.</title>
        <authorList>
            <person name="Oakey J."/>
            <person name="Smith C.S."/>
        </authorList>
    </citation>
    <scope>NUCLEOTIDE SEQUENCE [LARGE SCALE GENOMIC DNA]</scope>
    <source>
        <strain evidence="1">WSSV-AU</strain>
    </source>
</reference>
<evidence type="ECO:0000313" key="1">
    <source>
        <dbReference type="EMBL" id="ATU83735.1"/>
    </source>
</evidence>